<dbReference type="NCBIfam" id="TIGR00099">
    <property type="entry name" value="Cof-subfamily"/>
    <property type="match status" value="1"/>
</dbReference>
<protein>
    <submittedName>
        <fullName evidence="1">Cof-type HAD-IIB family hydrolase</fullName>
    </submittedName>
</protein>
<comment type="caution">
    <text evidence="1">The sequence shown here is derived from an EMBL/GenBank/DDBJ whole genome shotgun (WGS) entry which is preliminary data.</text>
</comment>
<accession>A0ABS9GWH2</accession>
<dbReference type="GO" id="GO:0016787">
    <property type="term" value="F:hydrolase activity"/>
    <property type="evidence" value="ECO:0007669"/>
    <property type="project" value="UniProtKB-KW"/>
</dbReference>
<evidence type="ECO:0000313" key="2">
    <source>
        <dbReference type="Proteomes" id="UP001649381"/>
    </source>
</evidence>
<dbReference type="InterPro" id="IPR036412">
    <property type="entry name" value="HAD-like_sf"/>
</dbReference>
<evidence type="ECO:0000313" key="1">
    <source>
        <dbReference type="EMBL" id="MCF6136156.1"/>
    </source>
</evidence>
<dbReference type="Gene3D" id="3.40.50.1000">
    <property type="entry name" value="HAD superfamily/HAD-like"/>
    <property type="match status" value="1"/>
</dbReference>
<dbReference type="Gene3D" id="3.30.1240.10">
    <property type="match status" value="1"/>
</dbReference>
<dbReference type="Proteomes" id="UP001649381">
    <property type="component" value="Unassembled WGS sequence"/>
</dbReference>
<dbReference type="NCBIfam" id="TIGR01484">
    <property type="entry name" value="HAD-SF-IIB"/>
    <property type="match status" value="1"/>
</dbReference>
<keyword evidence="2" id="KW-1185">Reference proteome</keyword>
<keyword evidence="1" id="KW-0378">Hydrolase</keyword>
<dbReference type="PANTHER" id="PTHR10000">
    <property type="entry name" value="PHOSPHOSERINE PHOSPHATASE"/>
    <property type="match status" value="1"/>
</dbReference>
<gene>
    <name evidence="1" type="ORF">L2716_00350</name>
</gene>
<dbReference type="InterPro" id="IPR023214">
    <property type="entry name" value="HAD_sf"/>
</dbReference>
<dbReference type="EMBL" id="JAKIJS010000001">
    <property type="protein sequence ID" value="MCF6136156.1"/>
    <property type="molecule type" value="Genomic_DNA"/>
</dbReference>
<organism evidence="1 2">
    <name type="scientific">Pseudalkalibacillus berkeleyi</name>
    <dbReference type="NCBI Taxonomy" id="1069813"/>
    <lineage>
        <taxon>Bacteria</taxon>
        <taxon>Bacillati</taxon>
        <taxon>Bacillota</taxon>
        <taxon>Bacilli</taxon>
        <taxon>Bacillales</taxon>
        <taxon>Fictibacillaceae</taxon>
        <taxon>Pseudalkalibacillus</taxon>
    </lineage>
</organism>
<sequence>MDRSTREAINYVKKKGVYVTLATGRNYPSAKKIAKDLKLDTTLITHNGALVASTVDEPLYEMRISAEKVRHIVKIVEHYDAHIRLLHERYAVGNQVQQKSQLVAKMTMGIGDPLFYPVTFTEKLGNHLEEKPMSVPKIDIQFFNEEDREEVREQLMAEVEGIDITASTRCSFEIGPKSVNKASGLKVLGKHLGISMKEMVVIGDFTNDIEMIRQAGLGVAMGNASKSVQQAADWVTRSNDQHGVNYMVREVFRRQMKMQIEQSMRH</sequence>
<dbReference type="CDD" id="cd07516">
    <property type="entry name" value="HAD_Pase"/>
    <property type="match status" value="1"/>
</dbReference>
<dbReference type="PANTHER" id="PTHR10000:SF50">
    <property type="entry name" value="STRESS RESPONSE PROTEIN YHAX"/>
    <property type="match status" value="1"/>
</dbReference>
<proteinExistence type="predicted"/>
<name>A0ABS9GWH2_9BACL</name>
<dbReference type="InterPro" id="IPR006379">
    <property type="entry name" value="HAD-SF_hydro_IIB"/>
</dbReference>
<dbReference type="SUPFAM" id="SSF56784">
    <property type="entry name" value="HAD-like"/>
    <property type="match status" value="1"/>
</dbReference>
<reference evidence="1 2" key="1">
    <citation type="submission" date="2022-01" db="EMBL/GenBank/DDBJ databases">
        <title>Alkalihalobacillus sp. EGI L200015, a novel bacterium isolated from a salt lake sediment.</title>
        <authorList>
            <person name="Gao L."/>
            <person name="Fang B.-Z."/>
            <person name="Li W.-J."/>
        </authorList>
    </citation>
    <scope>NUCLEOTIDE SEQUENCE [LARGE SCALE GENOMIC DNA]</scope>
    <source>
        <strain evidence="1 2">KCTC 12718</strain>
    </source>
</reference>
<dbReference type="Pfam" id="PF08282">
    <property type="entry name" value="Hydrolase_3"/>
    <property type="match status" value="1"/>
</dbReference>
<dbReference type="InterPro" id="IPR000150">
    <property type="entry name" value="Cof"/>
</dbReference>